<keyword evidence="4" id="KW-0175">Coiled coil</keyword>
<dbReference type="SMART" id="SM00267">
    <property type="entry name" value="GGDEF"/>
    <property type="match status" value="1"/>
</dbReference>
<dbReference type="OrthoDB" id="9812260at2"/>
<accession>A0A4Z1C0U1</accession>
<comment type="caution">
    <text evidence="7">The sequence shown here is derived from an EMBL/GenBank/DDBJ whole genome shotgun (WGS) entry which is preliminary data.</text>
</comment>
<dbReference type="Gene3D" id="3.30.450.20">
    <property type="entry name" value="PAS domain"/>
    <property type="match status" value="1"/>
</dbReference>
<gene>
    <name evidence="7" type="ORF">E5Q11_12965</name>
</gene>
<sequence>MAIQLRDKVELDLHERYSDLMVAAAISKQRLERQQTPDISALLDTLARNFPSYAWIGLVQPDGTVIASTGGLLQGMNVGHRPWFQSAREGPFLGDAHEAALLADKLENDSPLPLRFVDIAVPLKSADGELMGVLGAHLYLHWVENIGESLLAPLQERLKSELIVANEDGKVLIGPEGSVGKPLNDQLLEATRSNQSGHLTTSMAFEGSGATEEYLVGYSQLRDRAEYAGFNWQVLVRKQADEAFMPAQDLRNTILGVGALMAMLLILLASSTARRTTQPLLQMAREARNLDPNNPDTLIRMRDDYEEVKVLSTVLRDLIQRLADKTRETNELNMNLERRVADRTLALEKANRKLEETARTDVLTGLDNRRYLFELGKTALKKAVRSGRPVTTIMFDVDLFKKVNDTYGHAVGDKALVHLSALARQAIRDIDILARLGGEEFAILLENTTEEEAAEVAERLRTGIHESPLPLERGSLGLSVSVGVSTLIPESSDDLDTLLGRADKALYAAKAAGRNRVCLYSAIQ</sequence>
<dbReference type="PROSITE" id="PS50887">
    <property type="entry name" value="GGDEF"/>
    <property type="match status" value="1"/>
</dbReference>
<keyword evidence="8" id="KW-1185">Reference proteome</keyword>
<keyword evidence="5" id="KW-0812">Transmembrane</keyword>
<dbReference type="InterPro" id="IPR050469">
    <property type="entry name" value="Diguanylate_Cyclase"/>
</dbReference>
<feature type="transmembrane region" description="Helical" evidence="5">
    <location>
        <begin position="254"/>
        <end position="273"/>
    </location>
</feature>
<evidence type="ECO:0000313" key="7">
    <source>
        <dbReference type="EMBL" id="TGN39523.1"/>
    </source>
</evidence>
<dbReference type="InterPro" id="IPR029787">
    <property type="entry name" value="Nucleotide_cyclase"/>
</dbReference>
<dbReference type="GO" id="GO:0052621">
    <property type="term" value="F:diguanylate cyclase activity"/>
    <property type="evidence" value="ECO:0007669"/>
    <property type="project" value="UniProtKB-EC"/>
</dbReference>
<dbReference type="InterPro" id="IPR000160">
    <property type="entry name" value="GGDEF_dom"/>
</dbReference>
<dbReference type="EC" id="2.7.7.65" evidence="2"/>
<dbReference type="Proteomes" id="UP000298325">
    <property type="component" value="Unassembled WGS sequence"/>
</dbReference>
<evidence type="ECO:0000256" key="4">
    <source>
        <dbReference type="SAM" id="Coils"/>
    </source>
</evidence>
<dbReference type="CDD" id="cd12914">
    <property type="entry name" value="PDC1_DGC_like"/>
    <property type="match status" value="1"/>
</dbReference>
<dbReference type="Gene3D" id="3.30.70.270">
    <property type="match status" value="1"/>
</dbReference>
<evidence type="ECO:0000256" key="3">
    <source>
        <dbReference type="ARBA" id="ARBA00034247"/>
    </source>
</evidence>
<organism evidence="7 8">
    <name type="scientific">Marinobacter confluentis</name>
    <dbReference type="NCBI Taxonomy" id="1697557"/>
    <lineage>
        <taxon>Bacteria</taxon>
        <taxon>Pseudomonadati</taxon>
        <taxon>Pseudomonadota</taxon>
        <taxon>Gammaproteobacteria</taxon>
        <taxon>Pseudomonadales</taxon>
        <taxon>Marinobacteraceae</taxon>
        <taxon>Marinobacter</taxon>
    </lineage>
</organism>
<reference evidence="7 8" key="1">
    <citation type="submission" date="2019-04" db="EMBL/GenBank/DDBJ databases">
        <authorList>
            <person name="Park S."/>
            <person name="Yoon J.-H."/>
        </authorList>
    </citation>
    <scope>NUCLEOTIDE SEQUENCE [LARGE SCALE GENOMIC DNA]</scope>
    <source>
        <strain evidence="7 8">HJM-18</strain>
    </source>
</reference>
<dbReference type="Gene3D" id="6.10.340.10">
    <property type="match status" value="1"/>
</dbReference>
<dbReference type="Pfam" id="PF00990">
    <property type="entry name" value="GGDEF"/>
    <property type="match status" value="1"/>
</dbReference>
<comment type="cofactor">
    <cofactor evidence="1">
        <name>Mg(2+)</name>
        <dbReference type="ChEBI" id="CHEBI:18420"/>
    </cofactor>
</comment>
<evidence type="ECO:0000256" key="1">
    <source>
        <dbReference type="ARBA" id="ARBA00001946"/>
    </source>
</evidence>
<keyword evidence="5" id="KW-0472">Membrane</keyword>
<evidence type="ECO:0000259" key="6">
    <source>
        <dbReference type="PROSITE" id="PS50887"/>
    </source>
</evidence>
<dbReference type="CDD" id="cd01949">
    <property type="entry name" value="GGDEF"/>
    <property type="match status" value="1"/>
</dbReference>
<dbReference type="PANTHER" id="PTHR45138">
    <property type="entry name" value="REGULATORY COMPONENTS OF SENSORY TRANSDUCTION SYSTEM"/>
    <property type="match status" value="1"/>
</dbReference>
<dbReference type="SUPFAM" id="SSF55073">
    <property type="entry name" value="Nucleotide cyclase"/>
    <property type="match status" value="1"/>
</dbReference>
<comment type="catalytic activity">
    <reaction evidence="3">
        <text>2 GTP = 3',3'-c-di-GMP + 2 diphosphate</text>
        <dbReference type="Rhea" id="RHEA:24898"/>
        <dbReference type="ChEBI" id="CHEBI:33019"/>
        <dbReference type="ChEBI" id="CHEBI:37565"/>
        <dbReference type="ChEBI" id="CHEBI:58805"/>
        <dbReference type="EC" id="2.7.7.65"/>
    </reaction>
</comment>
<evidence type="ECO:0000256" key="2">
    <source>
        <dbReference type="ARBA" id="ARBA00012528"/>
    </source>
</evidence>
<feature type="domain" description="GGDEF" evidence="6">
    <location>
        <begin position="388"/>
        <end position="522"/>
    </location>
</feature>
<dbReference type="InterPro" id="IPR043128">
    <property type="entry name" value="Rev_trsase/Diguanyl_cyclase"/>
</dbReference>
<dbReference type="PANTHER" id="PTHR45138:SF9">
    <property type="entry name" value="DIGUANYLATE CYCLASE DGCM-RELATED"/>
    <property type="match status" value="1"/>
</dbReference>
<protein>
    <recommendedName>
        <fullName evidence="2">diguanylate cyclase</fullName>
        <ecNumber evidence="2">2.7.7.65</ecNumber>
    </recommendedName>
</protein>
<dbReference type="EMBL" id="SRPF01000003">
    <property type="protein sequence ID" value="TGN39523.1"/>
    <property type="molecule type" value="Genomic_DNA"/>
</dbReference>
<dbReference type="NCBIfam" id="TIGR00254">
    <property type="entry name" value="GGDEF"/>
    <property type="match status" value="1"/>
</dbReference>
<dbReference type="RefSeq" id="WP_135803830.1">
    <property type="nucleotide sequence ID" value="NZ_SRPF01000003.1"/>
</dbReference>
<evidence type="ECO:0000313" key="8">
    <source>
        <dbReference type="Proteomes" id="UP000298325"/>
    </source>
</evidence>
<keyword evidence="5" id="KW-1133">Transmembrane helix</keyword>
<dbReference type="FunFam" id="3.30.70.270:FF:000001">
    <property type="entry name" value="Diguanylate cyclase domain protein"/>
    <property type="match status" value="1"/>
</dbReference>
<evidence type="ECO:0000256" key="5">
    <source>
        <dbReference type="SAM" id="Phobius"/>
    </source>
</evidence>
<dbReference type="AlphaFoldDB" id="A0A4Z1C0U1"/>
<proteinExistence type="predicted"/>
<feature type="coiled-coil region" evidence="4">
    <location>
        <begin position="315"/>
        <end position="353"/>
    </location>
</feature>
<name>A0A4Z1C0U1_9GAMM</name>